<name>A0ACC1JAI6_9FUNG</name>
<dbReference type="EMBL" id="JANBPW010001522">
    <property type="protein sequence ID" value="KAJ1944172.1"/>
    <property type="molecule type" value="Genomic_DNA"/>
</dbReference>
<organism evidence="1 2">
    <name type="scientific">Linderina macrospora</name>
    <dbReference type="NCBI Taxonomy" id="4868"/>
    <lineage>
        <taxon>Eukaryota</taxon>
        <taxon>Fungi</taxon>
        <taxon>Fungi incertae sedis</taxon>
        <taxon>Zoopagomycota</taxon>
        <taxon>Kickxellomycotina</taxon>
        <taxon>Kickxellomycetes</taxon>
        <taxon>Kickxellales</taxon>
        <taxon>Kickxellaceae</taxon>
        <taxon>Linderina</taxon>
    </lineage>
</organism>
<comment type="caution">
    <text evidence="1">The sequence shown here is derived from an EMBL/GenBank/DDBJ whole genome shotgun (WGS) entry which is preliminary data.</text>
</comment>
<evidence type="ECO:0000313" key="2">
    <source>
        <dbReference type="Proteomes" id="UP001150603"/>
    </source>
</evidence>
<accession>A0ACC1JAI6</accession>
<evidence type="ECO:0000313" key="1">
    <source>
        <dbReference type="EMBL" id="KAJ1944172.1"/>
    </source>
</evidence>
<gene>
    <name evidence="1" type="ORF">FBU59_002675</name>
</gene>
<protein>
    <submittedName>
        <fullName evidence="1">Uncharacterized protein</fullName>
    </submittedName>
</protein>
<proteinExistence type="predicted"/>
<dbReference type="Proteomes" id="UP001150603">
    <property type="component" value="Unassembled WGS sequence"/>
</dbReference>
<reference evidence="1" key="1">
    <citation type="submission" date="2022-07" db="EMBL/GenBank/DDBJ databases">
        <title>Phylogenomic reconstructions and comparative analyses of Kickxellomycotina fungi.</title>
        <authorList>
            <person name="Reynolds N.K."/>
            <person name="Stajich J.E."/>
            <person name="Barry K."/>
            <person name="Grigoriev I.V."/>
            <person name="Crous P."/>
            <person name="Smith M.E."/>
        </authorList>
    </citation>
    <scope>NUCLEOTIDE SEQUENCE</scope>
    <source>
        <strain evidence="1">NRRL 5244</strain>
    </source>
</reference>
<sequence>MTMAQDDKEAMYTLLRPDGRFVRLLIQYYSLQREHNNLGDMMIAADTMPPEYNGLMELGPYYKERKVVDAKKDNKVVGFRVGALEYLLFHICRAVLPPRESAISVPSSLYPDQRSRRVYFAHSGTLVNLLIREYIEVFVPVAVPGVKSESQNRTERNPIDQLRHRIHDFSPMRHNESQKTARAVGTMDRDILDVMDFSILQDLTGYFVDTAVLLWLPIVPMDVRTAIMTGKPSWTWIPNESHLAGLNMFNMLVGYFAKGERQMELFLLPGTEGSNIRQVANQAQIDMNGRLRSVLRVRCMITGIEDMLGLVLGSCARSGSIDVGVWLGMLHHAAQIWIRFALPWRSSAQLSMADTANMWVSRLGVMAKNLQVILYVQMFALFIKQLTGPSIDLLDRTSSFPEGKNDILSVIDRVLSSFTDHGLRSMVYIIEQKQLDANAPVRSQYASAPGPPIWESAGASISERGSPARGSHHEPLTQFENQVMLMYPGTRLVGNDLTSLECKSMVLKRVLYEEFGDPPLVSVFTSAGELMPQLVRALHTADLLAVRQRQMLVPQDTTDQARSVVRDLFAVLQRILSAGSDTPSSLSMSSTNNAIQRSRQLHEAQKRIAVLYGKTCAAFGVSRRAIQEITERMDESMRLSPMYADRPNSNDRGAEPEMSHGNLTQRGRWQLKTGRRKFTAQSLMESPQIIGPRALYEAKSYESQWVLDRVPQINDFMNRWYQKLMESINAKDMLGSSVVDYRLDFRWLAMYQNMCFFGVFFLVILLFRLIFY</sequence>
<keyword evidence="2" id="KW-1185">Reference proteome</keyword>